<evidence type="ECO:0000313" key="3">
    <source>
        <dbReference type="Proteomes" id="UP000478052"/>
    </source>
</evidence>
<dbReference type="Proteomes" id="UP000478052">
    <property type="component" value="Unassembled WGS sequence"/>
</dbReference>
<keyword evidence="3" id="KW-1185">Reference proteome</keyword>
<dbReference type="InterPro" id="IPR006623">
    <property type="entry name" value="THEG"/>
</dbReference>
<accession>A0A6G0ZG82</accession>
<evidence type="ECO:0000256" key="1">
    <source>
        <dbReference type="ARBA" id="ARBA00022737"/>
    </source>
</evidence>
<dbReference type="SMART" id="SM00705">
    <property type="entry name" value="THEG"/>
    <property type="match status" value="3"/>
</dbReference>
<sequence length="187" mass="21577">MCGINAEKIDCVALKDKNHKIVNETTTAVVVNVEGIEAKYKKTSRVGEIEFDKHCSSSSRIDSLAKPLKYSCYQSTRLCDVYRELRRPLPWYIRRTKTLATKTRVMHPPPIFPQSKTGVSSAALKYNATERIKNLARHRPISKTDKYHEQMCFSVKPLALKYKPSLRIEQLAKPRFSQQYSSLHQIY</sequence>
<evidence type="ECO:0000313" key="2">
    <source>
        <dbReference type="EMBL" id="KAF0769803.1"/>
    </source>
</evidence>
<dbReference type="EMBL" id="VUJU01000530">
    <property type="protein sequence ID" value="KAF0769803.1"/>
    <property type="molecule type" value="Genomic_DNA"/>
</dbReference>
<proteinExistence type="predicted"/>
<gene>
    <name evidence="2" type="ORF">FWK35_00008221</name>
</gene>
<dbReference type="Pfam" id="PF14912">
    <property type="entry name" value="THEG"/>
    <property type="match status" value="2"/>
</dbReference>
<dbReference type="AlphaFoldDB" id="A0A6G0ZG82"/>
<organism evidence="2 3">
    <name type="scientific">Aphis craccivora</name>
    <name type="common">Cowpea aphid</name>
    <dbReference type="NCBI Taxonomy" id="307492"/>
    <lineage>
        <taxon>Eukaryota</taxon>
        <taxon>Metazoa</taxon>
        <taxon>Ecdysozoa</taxon>
        <taxon>Arthropoda</taxon>
        <taxon>Hexapoda</taxon>
        <taxon>Insecta</taxon>
        <taxon>Pterygota</taxon>
        <taxon>Neoptera</taxon>
        <taxon>Paraneoptera</taxon>
        <taxon>Hemiptera</taxon>
        <taxon>Sternorrhyncha</taxon>
        <taxon>Aphidomorpha</taxon>
        <taxon>Aphidoidea</taxon>
        <taxon>Aphididae</taxon>
        <taxon>Aphidini</taxon>
        <taxon>Aphis</taxon>
        <taxon>Aphis</taxon>
    </lineage>
</organism>
<dbReference type="OrthoDB" id="25466at2759"/>
<name>A0A6G0ZG82_APHCR</name>
<dbReference type="PANTHER" id="PTHR15901">
    <property type="entry name" value="TESTICULAR HAPLOID EXPRESSED GENE PROTEIN"/>
    <property type="match status" value="1"/>
</dbReference>
<reference evidence="2 3" key="1">
    <citation type="submission" date="2019-08" db="EMBL/GenBank/DDBJ databases">
        <title>Whole genome of Aphis craccivora.</title>
        <authorList>
            <person name="Voronova N.V."/>
            <person name="Shulinski R.S."/>
            <person name="Bandarenka Y.V."/>
            <person name="Zhorov D.G."/>
            <person name="Warner D."/>
        </authorList>
    </citation>
    <scope>NUCLEOTIDE SEQUENCE [LARGE SCALE GENOMIC DNA]</scope>
    <source>
        <strain evidence="2">180601</strain>
        <tissue evidence="2">Whole Body</tissue>
    </source>
</reference>
<comment type="caution">
    <text evidence="2">The sequence shown here is derived from an EMBL/GenBank/DDBJ whole genome shotgun (WGS) entry which is preliminary data.</text>
</comment>
<dbReference type="InterPro" id="IPR042401">
    <property type="entry name" value="SPMAP2-like"/>
</dbReference>
<protein>
    <submittedName>
        <fullName evidence="2">Uncharacterized protein</fullName>
    </submittedName>
</protein>
<dbReference type="PANTHER" id="PTHR15901:SF16">
    <property type="entry name" value="TESTICULAR HAPLOID EXPRESSED GENE PROTEIN"/>
    <property type="match status" value="1"/>
</dbReference>
<keyword evidence="1" id="KW-0677">Repeat</keyword>